<organism evidence="1 2">
    <name type="scientific">Dendrobium nobile</name>
    <name type="common">Orchid</name>
    <dbReference type="NCBI Taxonomy" id="94219"/>
    <lineage>
        <taxon>Eukaryota</taxon>
        <taxon>Viridiplantae</taxon>
        <taxon>Streptophyta</taxon>
        <taxon>Embryophyta</taxon>
        <taxon>Tracheophyta</taxon>
        <taxon>Spermatophyta</taxon>
        <taxon>Magnoliopsida</taxon>
        <taxon>Liliopsida</taxon>
        <taxon>Asparagales</taxon>
        <taxon>Orchidaceae</taxon>
        <taxon>Epidendroideae</taxon>
        <taxon>Malaxideae</taxon>
        <taxon>Dendrobiinae</taxon>
        <taxon>Dendrobium</taxon>
    </lineage>
</organism>
<accession>A0A8T3BP48</accession>
<sequence length="379" mass="42254">MDFSLSMDYYSSPASRSTSTYNVPSNSLIWLHTRSLTASGLQLDRPSPVNFRSNDIEIPTNFVLVGPTLALRQPAAPFRVARSRIRGQRGRITAGRPWHARAATAARGTRAQRAATLVRAQPEIRESGSVLRAVFDRAVHAVPSAVPPKPLPESGGGRRAAAGRLAGRFGRLRVFGPDFRPGRSYLDIFGVLGHRQVLFGLSRLVGRNPPFVIYENTSGNLQLGEAPWFFPFLGFPRKNSWCSLFLSVCVLNLRATLGRKFTNCTAAYFLTRNRANDEVISFPNEAEQWFLRVSSSLSELEFSFLKSLESLPSSLESLSSLQKLSIGPSVRMLRELPNLPPSLEYLYVRGCHPELKEHYREDGGSDRHKIAHIPHISIW</sequence>
<dbReference type="Gene3D" id="3.80.10.10">
    <property type="entry name" value="Ribonuclease Inhibitor"/>
    <property type="match status" value="1"/>
</dbReference>
<dbReference type="InterPro" id="IPR032675">
    <property type="entry name" value="LRR_dom_sf"/>
</dbReference>
<gene>
    <name evidence="1" type="ORF">KFK09_009988</name>
</gene>
<dbReference type="SUPFAM" id="SSF52058">
    <property type="entry name" value="L domain-like"/>
    <property type="match status" value="1"/>
</dbReference>
<proteinExistence type="predicted"/>
<evidence type="ECO:0000313" key="2">
    <source>
        <dbReference type="Proteomes" id="UP000829196"/>
    </source>
</evidence>
<name>A0A8T3BP48_DENNO</name>
<dbReference type="EMBL" id="JAGYWB010000008">
    <property type="protein sequence ID" value="KAI0513956.1"/>
    <property type="molecule type" value="Genomic_DNA"/>
</dbReference>
<dbReference type="AlphaFoldDB" id="A0A8T3BP48"/>
<comment type="caution">
    <text evidence="1">The sequence shown here is derived from an EMBL/GenBank/DDBJ whole genome shotgun (WGS) entry which is preliminary data.</text>
</comment>
<protein>
    <submittedName>
        <fullName evidence="1">Uncharacterized protein</fullName>
    </submittedName>
</protein>
<keyword evidence="2" id="KW-1185">Reference proteome</keyword>
<evidence type="ECO:0000313" key="1">
    <source>
        <dbReference type="EMBL" id="KAI0513956.1"/>
    </source>
</evidence>
<reference evidence="1" key="1">
    <citation type="journal article" date="2022" name="Front. Genet.">
        <title>Chromosome-Scale Assembly of the Dendrobium nobile Genome Provides Insights Into the Molecular Mechanism of the Biosynthesis of the Medicinal Active Ingredient of Dendrobium.</title>
        <authorList>
            <person name="Xu Q."/>
            <person name="Niu S.-C."/>
            <person name="Li K.-L."/>
            <person name="Zheng P.-J."/>
            <person name="Zhang X.-J."/>
            <person name="Jia Y."/>
            <person name="Liu Y."/>
            <person name="Niu Y.-X."/>
            <person name="Yu L.-H."/>
            <person name="Chen D.-F."/>
            <person name="Zhang G.-Q."/>
        </authorList>
    </citation>
    <scope>NUCLEOTIDE SEQUENCE</scope>
    <source>
        <tissue evidence="1">Leaf</tissue>
    </source>
</reference>
<dbReference type="Proteomes" id="UP000829196">
    <property type="component" value="Unassembled WGS sequence"/>
</dbReference>